<evidence type="ECO:0000256" key="9">
    <source>
        <dbReference type="PIRSR" id="PIRSR604808-1"/>
    </source>
</evidence>
<dbReference type="SUPFAM" id="SSF56219">
    <property type="entry name" value="DNase I-like"/>
    <property type="match status" value="1"/>
</dbReference>
<dbReference type="PANTHER" id="PTHR22748:SF26">
    <property type="entry name" value="ENDONUCLEASE_EXONUCLEASE_PHOSPHATASE DOMAIN-CONTAINING PROTEIN"/>
    <property type="match status" value="1"/>
</dbReference>
<keyword evidence="14" id="KW-1185">Reference proteome</keyword>
<feature type="domain" description="Endonuclease/exonuclease/phosphatase" evidence="12">
    <location>
        <begin position="13"/>
        <end position="233"/>
    </location>
</feature>
<keyword evidence="7 10" id="KW-0460">Magnesium</keyword>
<evidence type="ECO:0000259" key="12">
    <source>
        <dbReference type="Pfam" id="PF03372"/>
    </source>
</evidence>
<evidence type="ECO:0000256" key="3">
    <source>
        <dbReference type="ARBA" id="ARBA00012115"/>
    </source>
</evidence>
<dbReference type="InterPro" id="IPR004808">
    <property type="entry name" value="AP_endonuc_1"/>
</dbReference>
<keyword evidence="5" id="KW-0227">DNA damage</keyword>
<evidence type="ECO:0000256" key="8">
    <source>
        <dbReference type="ARBA" id="ARBA00023204"/>
    </source>
</evidence>
<dbReference type="PANTHER" id="PTHR22748">
    <property type="entry name" value="AP ENDONUCLEASE"/>
    <property type="match status" value="1"/>
</dbReference>
<keyword evidence="10" id="KW-0464">Manganese</keyword>
<evidence type="ECO:0000256" key="4">
    <source>
        <dbReference type="ARBA" id="ARBA00022723"/>
    </source>
</evidence>
<feature type="binding site" evidence="10">
    <location>
        <position position="15"/>
    </location>
    <ligand>
        <name>Mg(2+)</name>
        <dbReference type="ChEBI" id="CHEBI:18420"/>
        <label>1</label>
    </ligand>
</feature>
<keyword evidence="6" id="KW-0378">Hydrolase</keyword>
<feature type="active site" description="Proton donor/acceptor" evidence="9">
    <location>
        <position position="146"/>
    </location>
</feature>
<evidence type="ECO:0000256" key="1">
    <source>
        <dbReference type="ARBA" id="ARBA00000493"/>
    </source>
</evidence>
<feature type="binding site" evidence="10">
    <location>
        <position position="232"/>
    </location>
    <ligand>
        <name>Mg(2+)</name>
        <dbReference type="ChEBI" id="CHEBI:18420"/>
        <label>1</label>
    </ligand>
</feature>
<dbReference type="GO" id="GO:0003906">
    <property type="term" value="F:DNA-(apurinic or apyrimidinic site) endonuclease activity"/>
    <property type="evidence" value="ECO:0007669"/>
    <property type="project" value="TreeGrafter"/>
</dbReference>
<accession>A0A8C6S5T9</accession>
<organism evidence="13 14">
    <name type="scientific">Neogobius melanostomus</name>
    <name type="common">round goby</name>
    <dbReference type="NCBI Taxonomy" id="47308"/>
    <lineage>
        <taxon>Eukaryota</taxon>
        <taxon>Metazoa</taxon>
        <taxon>Chordata</taxon>
        <taxon>Craniata</taxon>
        <taxon>Vertebrata</taxon>
        <taxon>Euteleostomi</taxon>
        <taxon>Actinopterygii</taxon>
        <taxon>Neopterygii</taxon>
        <taxon>Teleostei</taxon>
        <taxon>Neoteleostei</taxon>
        <taxon>Acanthomorphata</taxon>
        <taxon>Gobiaria</taxon>
        <taxon>Gobiiformes</taxon>
        <taxon>Gobioidei</taxon>
        <taxon>Gobiidae</taxon>
        <taxon>Benthophilinae</taxon>
        <taxon>Neogobiini</taxon>
        <taxon>Neogobius</taxon>
    </lineage>
</organism>
<dbReference type="Gene3D" id="3.60.10.10">
    <property type="entry name" value="Endonuclease/exonuclease/phosphatase"/>
    <property type="match status" value="1"/>
</dbReference>
<dbReference type="Pfam" id="PF03372">
    <property type="entry name" value="Exo_endo_phos"/>
    <property type="match status" value="1"/>
</dbReference>
<dbReference type="GO" id="GO:0008081">
    <property type="term" value="F:phosphoric diester hydrolase activity"/>
    <property type="evidence" value="ECO:0007669"/>
    <property type="project" value="TreeGrafter"/>
</dbReference>
<dbReference type="AlphaFoldDB" id="A0A8C6S5T9"/>
<feature type="binding site" evidence="10">
    <location>
        <position position="146"/>
    </location>
    <ligand>
        <name>Mg(2+)</name>
        <dbReference type="ChEBI" id="CHEBI:18420"/>
        <label>1</label>
    </ligand>
</feature>
<dbReference type="Ensembl" id="ENSNMLT00000000864.1">
    <property type="protein sequence ID" value="ENSNMLP00000000733.1"/>
    <property type="gene ID" value="ENSNMLG00000000610.1"/>
</dbReference>
<comment type="similarity">
    <text evidence="2">Belongs to the DNA repair enzymes AP/ExoA family.</text>
</comment>
<evidence type="ECO:0000256" key="5">
    <source>
        <dbReference type="ARBA" id="ARBA00022763"/>
    </source>
</evidence>
<reference evidence="13" key="1">
    <citation type="submission" date="2025-08" db="UniProtKB">
        <authorList>
            <consortium name="Ensembl"/>
        </authorList>
    </citation>
    <scope>IDENTIFICATION</scope>
</reference>
<comment type="catalytic activity">
    <reaction evidence="1">
        <text>Exonucleolytic cleavage in the 3'- to 5'-direction to yield nucleoside 5'-phosphates.</text>
        <dbReference type="EC" id="3.1.11.2"/>
    </reaction>
</comment>
<sequence length="391" mass="44902">CTQSAPMSFKISTWNVKGSNSVVKKKSILNSLKKDSIHIAFLQETHLTDDEHKKYCREWVGQVFYSSYATNKRGVITLIHKNLPLTVISTHKDKEGRYIFVKGVLHGENVLLGNVYAPNLQDDEFYAELLGALVDMECGNVILAGDFNCVLCPELDRLPPHSVLTKNSKALLQILSELNLVDVWRHYNPLVKHFTFHSNPHLSASRIDYIFISKNICQLAEQVNIGPIGLSDHAPVSLSMKPLRAIERSRSWRMSMMSLLDDKFINFITEQTTVFLECNDTEEIDPRILWDCYKAYMRGMILSYTAHKKKERLTKQLELEGNLKKLEIQYYKTQASETLSELKHARAALNNLITHKAEKDILFANKDFLNPLTNLIVFWLVLLKMLHQILL</sequence>
<dbReference type="InterPro" id="IPR005135">
    <property type="entry name" value="Endo/exonuclease/phosphatase"/>
</dbReference>
<feature type="site" description="Important for catalytic activity" evidence="11">
    <location>
        <position position="208"/>
    </location>
</feature>
<dbReference type="GO" id="GO:0005634">
    <property type="term" value="C:nucleus"/>
    <property type="evidence" value="ECO:0007669"/>
    <property type="project" value="TreeGrafter"/>
</dbReference>
<dbReference type="Proteomes" id="UP000694523">
    <property type="component" value="Unplaced"/>
</dbReference>
<reference evidence="13" key="2">
    <citation type="submission" date="2025-09" db="UniProtKB">
        <authorList>
            <consortium name="Ensembl"/>
        </authorList>
    </citation>
    <scope>IDENTIFICATION</scope>
</reference>
<feature type="active site" description="Proton acceptor" evidence="9">
    <location>
        <position position="233"/>
    </location>
</feature>
<dbReference type="GO" id="GO:0046872">
    <property type="term" value="F:metal ion binding"/>
    <property type="evidence" value="ECO:0007669"/>
    <property type="project" value="UniProtKB-KW"/>
</dbReference>
<evidence type="ECO:0000256" key="2">
    <source>
        <dbReference type="ARBA" id="ARBA00007092"/>
    </source>
</evidence>
<dbReference type="GO" id="GO:0008311">
    <property type="term" value="F:double-stranded DNA 3'-5' DNA exonuclease activity"/>
    <property type="evidence" value="ECO:0007669"/>
    <property type="project" value="UniProtKB-EC"/>
</dbReference>
<evidence type="ECO:0000256" key="10">
    <source>
        <dbReference type="PIRSR" id="PIRSR604808-2"/>
    </source>
</evidence>
<comment type="cofactor">
    <cofactor evidence="10">
        <name>Mg(2+)</name>
        <dbReference type="ChEBI" id="CHEBI:18420"/>
    </cofactor>
    <cofactor evidence="10">
        <name>Mn(2+)</name>
        <dbReference type="ChEBI" id="CHEBI:29035"/>
    </cofactor>
    <text evidence="10">Probably binds two magnesium or manganese ions per subunit.</text>
</comment>
<proteinExistence type="inferred from homology"/>
<dbReference type="InterPro" id="IPR036691">
    <property type="entry name" value="Endo/exonu/phosph_ase_sf"/>
</dbReference>
<feature type="binding site" evidence="10">
    <location>
        <position position="44"/>
    </location>
    <ligand>
        <name>Mg(2+)</name>
        <dbReference type="ChEBI" id="CHEBI:18420"/>
        <label>1</label>
    </ligand>
</feature>
<name>A0A8C6S5T9_9GOBI</name>
<evidence type="ECO:0000313" key="13">
    <source>
        <dbReference type="Ensembl" id="ENSNMLP00000000733.1"/>
    </source>
</evidence>
<feature type="active site" evidence="9">
    <location>
        <position position="116"/>
    </location>
</feature>
<evidence type="ECO:0000313" key="14">
    <source>
        <dbReference type="Proteomes" id="UP000694523"/>
    </source>
</evidence>
<keyword evidence="4 10" id="KW-0479">Metal-binding</keyword>
<keyword evidence="8" id="KW-0234">DNA repair</keyword>
<dbReference type="GO" id="GO:0006284">
    <property type="term" value="P:base-excision repair"/>
    <property type="evidence" value="ECO:0007669"/>
    <property type="project" value="TreeGrafter"/>
</dbReference>
<evidence type="ECO:0000256" key="7">
    <source>
        <dbReference type="ARBA" id="ARBA00022842"/>
    </source>
</evidence>
<feature type="binding site" evidence="10">
    <location>
        <position position="233"/>
    </location>
    <ligand>
        <name>Mg(2+)</name>
        <dbReference type="ChEBI" id="CHEBI:18420"/>
        <label>1</label>
    </ligand>
</feature>
<dbReference type="EC" id="3.1.11.2" evidence="3"/>
<feature type="binding site" evidence="10">
    <location>
        <position position="148"/>
    </location>
    <ligand>
        <name>Mg(2+)</name>
        <dbReference type="ChEBI" id="CHEBI:18420"/>
        <label>1</label>
    </ligand>
</feature>
<evidence type="ECO:0000256" key="11">
    <source>
        <dbReference type="PIRSR" id="PIRSR604808-3"/>
    </source>
</evidence>
<dbReference type="CDD" id="cd09076">
    <property type="entry name" value="L1-EN"/>
    <property type="match status" value="1"/>
</dbReference>
<feature type="site" description="Interaction with DNA substrate" evidence="11">
    <location>
        <position position="233"/>
    </location>
</feature>
<feature type="site" description="Transition state stabilizer" evidence="11">
    <location>
        <position position="148"/>
    </location>
</feature>
<protein>
    <recommendedName>
        <fullName evidence="3">exodeoxyribonuclease III</fullName>
        <ecNumber evidence="3">3.1.11.2</ecNumber>
    </recommendedName>
</protein>
<evidence type="ECO:0000256" key="6">
    <source>
        <dbReference type="ARBA" id="ARBA00022801"/>
    </source>
</evidence>